<dbReference type="GO" id="GO:0035091">
    <property type="term" value="F:phosphatidylinositol binding"/>
    <property type="evidence" value="ECO:0007669"/>
    <property type="project" value="InterPro"/>
</dbReference>
<dbReference type="VEuPathDB" id="FungiDB:PC110_g143"/>
<evidence type="ECO:0000256" key="8">
    <source>
        <dbReference type="ARBA" id="ARBA00022840"/>
    </source>
</evidence>
<feature type="region of interest" description="Disordered" evidence="12">
    <location>
        <begin position="700"/>
        <end position="743"/>
    </location>
</feature>
<sequence>MARHATESAQIEAAVDAVQSGSMSLREAARKFDVPRTTLQRRVQRRASEASGSAVSESSEQVKQEPPVATSADTNAQSDTSSEGSAEIHGVETQTAAIAITGRKRSASHLDTPSQGPRKVINCKIRMLCTAAGSALDELSNKMIREGKCIYKLGLGQSPFPIPQCIVDELRANSHRRDYLPVAGLPELCDDIATWGTDRLHINYSRDDVLVGPGTKELLFVLQTVYYGDLLLPNPSCTSYAPQAAIAGRNMMWLPTHAEDHFVLRPEVLEAHCAKDPDAPRILILNSPSNPTGCAYQVDELEALAKVARKYRILVVSDEIYSELHHSGTHLSLSKYYPEGTIVSGGLSKWCGAGGWRMGFWLFPPSMDWLRSSMLVMASETYTSVASPIQHAARRAFVPNCIELASYKRKCQKTLQLIGRWFAYQLQKMDVEVQVPEAGFYLFPCFRRHRKALALKGISNDEQLCAQLLQDTGVAILPGSAFGRAPEELFARLAFVDFKGDLALYLIESMDDPSLEAIEGFIQSVCPNLDIAMRKLATWMALARPSAAPATANPPSRSRSAAGSASGRNLSATFQHQVQVRPGANSASLRASYQDPQSHKKRHSNSKKSSHMRHSLTHVQSDAPASGRSSASSYTSNSALSPPQRGSNHVNVHTTSRDLSPHHQLHPEYPAASPAGDDILKVEIPRWKSKLTTDRADRLHIPAGADSAGNSPVGSGAGRSSTWNGKDGRGGHGGSMGALVLGRDRDNGSKKRYTVFQVYVHYQSGAVRVSEKRYSHFRELHKTLRRKYATVGKLYFPPKKFFMSLSLRVIEQRREAIETYMNAVLTLRPRPIEVVQFLSTGSSSVESEEEEDGNSTDGAARGVDMVTAPKHVQSTSTALATSSRISDSNSFTSEEAGGHMVTMQDFEILKMLGKGSFGKVYMARERGSDGKIYAMKVLRKSELVKRNQVGHTMMERKIMSSIDHPFIVGLKYSFQTASKLVMVSDYCCGGEIFFHLKKFRSFSEAMVRFYAAELVAAIGHLHERDIIYRDLKPENILLDETGHVRLTDFGLSKTDCTDFTGAKTFCGTPEYLAPEMLISRKKKTEYGKAIDWWSLGTLMYEMLTGWPPFFDRNIEQMCTKIMKSPLKFPAHFGLSSEVKKDIKNHVFFASIDWKLLENRGIKPPFKPRVRSPTDIQNFDREFTKELPDHGFLQQDKRLAVSPKNEFQGFSYTRIEEPASLSRESSSKREKRRSGRRSEPRISEGIERESADQQYPEFGLVARDSTDFDTGCI</sequence>
<evidence type="ECO:0000256" key="9">
    <source>
        <dbReference type="ARBA" id="ARBA00022898"/>
    </source>
</evidence>
<evidence type="ECO:0000259" key="13">
    <source>
        <dbReference type="PROSITE" id="PS50011"/>
    </source>
</evidence>
<dbReference type="InterPro" id="IPR015421">
    <property type="entry name" value="PyrdxlP-dep_Trfase_major"/>
</dbReference>
<evidence type="ECO:0000259" key="15">
    <source>
        <dbReference type="PROSITE" id="PS50960"/>
    </source>
</evidence>
<dbReference type="GO" id="GO:0004674">
    <property type="term" value="F:protein serine/threonine kinase activity"/>
    <property type="evidence" value="ECO:0007669"/>
    <property type="project" value="UniProtKB-KW"/>
</dbReference>
<dbReference type="InterPro" id="IPR017441">
    <property type="entry name" value="Protein_kinase_ATP_BS"/>
</dbReference>
<protein>
    <submittedName>
        <fullName evidence="17">Uncharacterized protein</fullName>
    </submittedName>
</protein>
<dbReference type="Pfam" id="PF00069">
    <property type="entry name" value="Pkinase"/>
    <property type="match status" value="1"/>
</dbReference>
<comment type="similarity">
    <text evidence="1">Belongs to the class-I pyridoxal-phosphate-dependent aminotransferase family.</text>
</comment>
<evidence type="ECO:0000256" key="2">
    <source>
        <dbReference type="ARBA" id="ARBA00009903"/>
    </source>
</evidence>
<gene>
    <name evidence="17" type="ORF">PC110_g143</name>
</gene>
<dbReference type="GO" id="GO:0030170">
    <property type="term" value="F:pyridoxal phosphate binding"/>
    <property type="evidence" value="ECO:0007669"/>
    <property type="project" value="InterPro"/>
</dbReference>
<evidence type="ECO:0000256" key="4">
    <source>
        <dbReference type="ARBA" id="ARBA00022553"/>
    </source>
</evidence>
<proteinExistence type="inferred from homology"/>
<dbReference type="Gene3D" id="3.30.1520.10">
    <property type="entry name" value="Phox-like domain"/>
    <property type="match status" value="1"/>
</dbReference>
<dbReference type="SMART" id="SM00133">
    <property type="entry name" value="S_TK_X"/>
    <property type="match status" value="1"/>
</dbReference>
<keyword evidence="10" id="KW-0238">DNA-binding</keyword>
<dbReference type="InterPro" id="IPR036871">
    <property type="entry name" value="PX_dom_sf"/>
</dbReference>
<comment type="caution">
    <text evidence="17">The sequence shown here is derived from an EMBL/GenBank/DDBJ whole genome shotgun (WGS) entry which is preliminary data.</text>
</comment>
<dbReference type="PROSITE" id="PS50960">
    <property type="entry name" value="HTH_PSQ"/>
    <property type="match status" value="1"/>
</dbReference>
<feature type="compositionally biased region" description="Low complexity" evidence="12">
    <location>
        <begin position="621"/>
        <end position="641"/>
    </location>
</feature>
<keyword evidence="3" id="KW-0723">Serine/threonine-protein kinase</keyword>
<dbReference type="PROSITE" id="PS51285">
    <property type="entry name" value="AGC_KINASE_CTER"/>
    <property type="match status" value="1"/>
</dbReference>
<dbReference type="GO" id="GO:0003677">
    <property type="term" value="F:DNA binding"/>
    <property type="evidence" value="ECO:0007669"/>
    <property type="project" value="UniProtKB-UniRule"/>
</dbReference>
<name>A0A329T517_9STRA</name>
<dbReference type="Pfam" id="PF05225">
    <property type="entry name" value="HTH_psq"/>
    <property type="match status" value="1"/>
</dbReference>
<feature type="compositionally biased region" description="Polar residues" evidence="12">
    <location>
        <begin position="644"/>
        <end position="654"/>
    </location>
</feature>
<dbReference type="Proteomes" id="UP000251314">
    <property type="component" value="Unassembled WGS sequence"/>
</dbReference>
<keyword evidence="6 11" id="KW-0547">Nucleotide-binding</keyword>
<accession>A0A329T517</accession>
<dbReference type="Gene3D" id="1.10.10.60">
    <property type="entry name" value="Homeodomain-like"/>
    <property type="match status" value="1"/>
</dbReference>
<evidence type="ECO:0000259" key="16">
    <source>
        <dbReference type="PROSITE" id="PS51285"/>
    </source>
</evidence>
<comment type="subcellular location">
    <subcellularLocation>
        <location evidence="10">Nucleus</location>
    </subcellularLocation>
</comment>
<keyword evidence="5" id="KW-0808">Transferase</keyword>
<dbReference type="STRING" id="29920.A0A329T517"/>
<dbReference type="InterPro" id="IPR000961">
    <property type="entry name" value="AGC-kinase_C"/>
</dbReference>
<dbReference type="PROSITE" id="PS50011">
    <property type="entry name" value="PROTEIN_KINASE_DOM"/>
    <property type="match status" value="1"/>
</dbReference>
<dbReference type="Gene3D" id="3.40.640.10">
    <property type="entry name" value="Type I PLP-dependent aspartate aminotransferase-like (Major domain)"/>
    <property type="match status" value="1"/>
</dbReference>
<dbReference type="PROSITE" id="PS00105">
    <property type="entry name" value="AA_TRANSFER_CLASS_1"/>
    <property type="match status" value="1"/>
</dbReference>
<dbReference type="InterPro" id="IPR004839">
    <property type="entry name" value="Aminotransferase_I/II_large"/>
</dbReference>
<dbReference type="InterPro" id="IPR008271">
    <property type="entry name" value="Ser/Thr_kinase_AS"/>
</dbReference>
<dbReference type="CDD" id="cd00609">
    <property type="entry name" value="AAT_like"/>
    <property type="match status" value="1"/>
</dbReference>
<comment type="similarity">
    <text evidence="2">Belongs to the protein kinase superfamily. AGC Ser/Thr protein kinase family.</text>
</comment>
<feature type="compositionally biased region" description="Polar residues" evidence="12">
    <location>
        <begin position="708"/>
        <end position="724"/>
    </location>
</feature>
<dbReference type="InterPro" id="IPR017892">
    <property type="entry name" value="Pkinase_C"/>
</dbReference>
<feature type="region of interest" description="Disordered" evidence="12">
    <location>
        <begin position="580"/>
        <end position="677"/>
    </location>
</feature>
<feature type="region of interest" description="Disordered" evidence="12">
    <location>
        <begin position="1217"/>
        <end position="1272"/>
    </location>
</feature>
<dbReference type="AlphaFoldDB" id="A0A329T517"/>
<organism evidence="17 18">
    <name type="scientific">Phytophthora cactorum</name>
    <dbReference type="NCBI Taxonomy" id="29920"/>
    <lineage>
        <taxon>Eukaryota</taxon>
        <taxon>Sar</taxon>
        <taxon>Stramenopiles</taxon>
        <taxon>Oomycota</taxon>
        <taxon>Peronosporomycetes</taxon>
        <taxon>Peronosporales</taxon>
        <taxon>Peronosporaceae</taxon>
        <taxon>Phytophthora</taxon>
    </lineage>
</organism>
<feature type="domain" description="PX" evidence="14">
    <location>
        <begin position="734"/>
        <end position="851"/>
    </location>
</feature>
<reference evidence="17 18" key="1">
    <citation type="submission" date="2018-01" db="EMBL/GenBank/DDBJ databases">
        <title>Draft genome of the strawberry crown rot pathogen Phytophthora cactorum.</title>
        <authorList>
            <person name="Armitage A.D."/>
            <person name="Lysoe E."/>
            <person name="Nellist C.F."/>
            <person name="Harrison R.J."/>
            <person name="Brurberg M.B."/>
        </authorList>
    </citation>
    <scope>NUCLEOTIDE SEQUENCE [LARGE SCALE GENOMIC DNA]</scope>
    <source>
        <strain evidence="17 18">10300</strain>
    </source>
</reference>
<dbReference type="Pfam" id="PF00787">
    <property type="entry name" value="PX"/>
    <property type="match status" value="1"/>
</dbReference>
<feature type="domain" description="AGC-kinase C-terminal" evidence="16">
    <location>
        <begin position="1149"/>
        <end position="1221"/>
    </location>
</feature>
<keyword evidence="7" id="KW-0418">Kinase</keyword>
<evidence type="ECO:0000259" key="14">
    <source>
        <dbReference type="PROSITE" id="PS50195"/>
    </source>
</evidence>
<dbReference type="PROSITE" id="PS00107">
    <property type="entry name" value="PROTEIN_KINASE_ATP"/>
    <property type="match status" value="1"/>
</dbReference>
<evidence type="ECO:0000256" key="12">
    <source>
        <dbReference type="SAM" id="MobiDB-lite"/>
    </source>
</evidence>
<evidence type="ECO:0000313" key="18">
    <source>
        <dbReference type="Proteomes" id="UP000251314"/>
    </source>
</evidence>
<dbReference type="InterPro" id="IPR011009">
    <property type="entry name" value="Kinase-like_dom_sf"/>
</dbReference>
<dbReference type="GO" id="GO:0005524">
    <property type="term" value="F:ATP binding"/>
    <property type="evidence" value="ECO:0007669"/>
    <property type="project" value="UniProtKB-UniRule"/>
</dbReference>
<feature type="compositionally biased region" description="Basic residues" evidence="12">
    <location>
        <begin position="599"/>
        <end position="616"/>
    </location>
</feature>
<dbReference type="Pfam" id="PF00155">
    <property type="entry name" value="Aminotran_1_2"/>
    <property type="match status" value="1"/>
</dbReference>
<dbReference type="InterPro" id="IPR001683">
    <property type="entry name" value="PX_dom"/>
</dbReference>
<dbReference type="PANTHER" id="PTHR24351">
    <property type="entry name" value="RIBOSOMAL PROTEIN S6 KINASE"/>
    <property type="match status" value="1"/>
</dbReference>
<dbReference type="InterPro" id="IPR015424">
    <property type="entry name" value="PyrdxlP-dep_Trfase"/>
</dbReference>
<dbReference type="InterPro" id="IPR015422">
    <property type="entry name" value="PyrdxlP-dep_Trfase_small"/>
</dbReference>
<keyword evidence="4" id="KW-0597">Phosphoprotein</keyword>
<feature type="domain" description="HTH psq-type" evidence="15">
    <location>
        <begin position="1"/>
        <end position="49"/>
    </location>
</feature>
<dbReference type="SUPFAM" id="SSF64268">
    <property type="entry name" value="PX domain"/>
    <property type="match status" value="1"/>
</dbReference>
<dbReference type="EMBL" id="MJFZ01000002">
    <property type="protein sequence ID" value="RAW43720.1"/>
    <property type="molecule type" value="Genomic_DNA"/>
</dbReference>
<dbReference type="SUPFAM" id="SSF56112">
    <property type="entry name" value="Protein kinase-like (PK-like)"/>
    <property type="match status" value="1"/>
</dbReference>
<dbReference type="SUPFAM" id="SSF46689">
    <property type="entry name" value="Homeodomain-like"/>
    <property type="match status" value="1"/>
</dbReference>
<dbReference type="Gene3D" id="1.10.510.10">
    <property type="entry name" value="Transferase(Phosphotransferase) domain 1"/>
    <property type="match status" value="1"/>
</dbReference>
<dbReference type="Pfam" id="PF00433">
    <property type="entry name" value="Pkinase_C"/>
    <property type="match status" value="1"/>
</dbReference>
<feature type="compositionally biased region" description="Low complexity" evidence="12">
    <location>
        <begin position="49"/>
        <end position="59"/>
    </location>
</feature>
<dbReference type="InterPro" id="IPR000719">
    <property type="entry name" value="Prot_kinase_dom"/>
</dbReference>
<evidence type="ECO:0000256" key="1">
    <source>
        <dbReference type="ARBA" id="ARBA00007441"/>
    </source>
</evidence>
<evidence type="ECO:0000256" key="11">
    <source>
        <dbReference type="PROSITE-ProRule" id="PRU10141"/>
    </source>
</evidence>
<dbReference type="GO" id="GO:0005634">
    <property type="term" value="C:nucleus"/>
    <property type="evidence" value="ECO:0007669"/>
    <property type="project" value="UniProtKB-SubCell"/>
</dbReference>
<feature type="DNA-binding region" description="H-T-H motif" evidence="10">
    <location>
        <begin position="25"/>
        <end position="45"/>
    </location>
</feature>
<evidence type="ECO:0000313" key="17">
    <source>
        <dbReference type="EMBL" id="RAW43720.1"/>
    </source>
</evidence>
<feature type="region of interest" description="Disordered" evidence="12">
    <location>
        <begin position="546"/>
        <end position="568"/>
    </location>
</feature>
<feature type="binding site" evidence="11">
    <location>
        <position position="936"/>
    </location>
    <ligand>
        <name>ATP</name>
        <dbReference type="ChEBI" id="CHEBI:30616"/>
    </ligand>
</feature>
<feature type="region of interest" description="Disordered" evidence="12">
    <location>
        <begin position="1"/>
        <end position="92"/>
    </location>
</feature>
<dbReference type="SMART" id="SM00220">
    <property type="entry name" value="S_TKc"/>
    <property type="match status" value="1"/>
</dbReference>
<dbReference type="InterPro" id="IPR004838">
    <property type="entry name" value="NHTrfase_class1_PyrdxlP-BS"/>
</dbReference>
<feature type="compositionally biased region" description="Polar residues" evidence="12">
    <location>
        <begin position="71"/>
        <end position="84"/>
    </location>
</feature>
<evidence type="ECO:0000256" key="7">
    <source>
        <dbReference type="ARBA" id="ARBA00022777"/>
    </source>
</evidence>
<dbReference type="OrthoDB" id="7042322at2759"/>
<keyword evidence="10" id="KW-0539">Nucleus</keyword>
<keyword evidence="18" id="KW-1185">Reference proteome</keyword>
<dbReference type="SMART" id="SM00312">
    <property type="entry name" value="PX"/>
    <property type="match status" value="1"/>
</dbReference>
<keyword evidence="9" id="KW-0663">Pyridoxal phosphate</keyword>
<dbReference type="SUPFAM" id="SSF53383">
    <property type="entry name" value="PLP-dependent transferases"/>
    <property type="match status" value="1"/>
</dbReference>
<dbReference type="PROSITE" id="PS00108">
    <property type="entry name" value="PROTEIN_KINASE_ST"/>
    <property type="match status" value="1"/>
</dbReference>
<evidence type="ECO:0000256" key="5">
    <source>
        <dbReference type="ARBA" id="ARBA00022679"/>
    </source>
</evidence>
<dbReference type="Gene3D" id="3.90.1150.10">
    <property type="entry name" value="Aspartate Aminotransferase, domain 1"/>
    <property type="match status" value="1"/>
</dbReference>
<dbReference type="Gene3D" id="3.30.200.20">
    <property type="entry name" value="Phosphorylase Kinase, domain 1"/>
    <property type="match status" value="1"/>
</dbReference>
<feature type="domain" description="Protein kinase" evidence="13">
    <location>
        <begin position="906"/>
        <end position="1192"/>
    </location>
</feature>
<feature type="compositionally biased region" description="Polar residues" evidence="12">
    <location>
        <begin position="585"/>
        <end position="596"/>
    </location>
</feature>
<dbReference type="FunFam" id="1.10.510.10:FF:000008">
    <property type="entry name" value="Non-specific serine/threonine protein kinase"/>
    <property type="match status" value="1"/>
</dbReference>
<dbReference type="FunFam" id="3.30.200.20:FF:000362">
    <property type="entry name" value="Non-specific serine/threonine protein kinase"/>
    <property type="match status" value="1"/>
</dbReference>
<dbReference type="CDD" id="cd06093">
    <property type="entry name" value="PX_domain"/>
    <property type="match status" value="1"/>
</dbReference>
<keyword evidence="8 11" id="KW-0067">ATP-binding</keyword>
<feature type="compositionally biased region" description="Basic and acidic residues" evidence="12">
    <location>
        <begin position="1235"/>
        <end position="1250"/>
    </location>
</feature>
<dbReference type="InterPro" id="IPR007889">
    <property type="entry name" value="HTH_Psq"/>
</dbReference>
<evidence type="ECO:0000256" key="6">
    <source>
        <dbReference type="ARBA" id="ARBA00022741"/>
    </source>
</evidence>
<evidence type="ECO:0000256" key="10">
    <source>
        <dbReference type="PROSITE-ProRule" id="PRU00320"/>
    </source>
</evidence>
<evidence type="ECO:0000256" key="3">
    <source>
        <dbReference type="ARBA" id="ARBA00022527"/>
    </source>
</evidence>
<dbReference type="InterPro" id="IPR009057">
    <property type="entry name" value="Homeodomain-like_sf"/>
</dbReference>
<dbReference type="PROSITE" id="PS50195">
    <property type="entry name" value="PX"/>
    <property type="match status" value="1"/>
</dbReference>